<feature type="domain" description="AMP-dependent synthetase/ligase" evidence="2">
    <location>
        <begin position="32"/>
        <end position="388"/>
    </location>
</feature>
<evidence type="ECO:0000313" key="4">
    <source>
        <dbReference type="EMBL" id="GAA2050054.1"/>
    </source>
</evidence>
<dbReference type="Gene3D" id="3.30.300.30">
    <property type="match status" value="1"/>
</dbReference>
<dbReference type="InterPro" id="IPR042099">
    <property type="entry name" value="ANL_N_sf"/>
</dbReference>
<dbReference type="PANTHER" id="PTHR43767:SF10">
    <property type="entry name" value="SURFACTIN SYNTHASE SUBUNIT 1"/>
    <property type="match status" value="1"/>
</dbReference>
<dbReference type="Pfam" id="PF00501">
    <property type="entry name" value="AMP-binding"/>
    <property type="match status" value="1"/>
</dbReference>
<evidence type="ECO:0000259" key="2">
    <source>
        <dbReference type="Pfam" id="PF00501"/>
    </source>
</evidence>
<feature type="domain" description="AMP-binding enzyme C-terminal" evidence="3">
    <location>
        <begin position="452"/>
        <end position="531"/>
    </location>
</feature>
<keyword evidence="5" id="KW-1185">Reference proteome</keyword>
<reference evidence="5" key="1">
    <citation type="journal article" date="2019" name="Int. J. Syst. Evol. Microbiol.">
        <title>The Global Catalogue of Microorganisms (GCM) 10K type strain sequencing project: providing services to taxonomists for standard genome sequencing and annotation.</title>
        <authorList>
            <consortium name="The Broad Institute Genomics Platform"/>
            <consortium name="The Broad Institute Genome Sequencing Center for Infectious Disease"/>
            <person name="Wu L."/>
            <person name="Ma J."/>
        </authorList>
    </citation>
    <scope>NUCLEOTIDE SEQUENCE [LARGE SCALE GENOMIC DNA]</scope>
    <source>
        <strain evidence="5">JCM 16014</strain>
    </source>
</reference>
<accession>A0ABP5GPH6</accession>
<dbReference type="SUPFAM" id="SSF56801">
    <property type="entry name" value="Acetyl-CoA synthetase-like"/>
    <property type="match status" value="1"/>
</dbReference>
<dbReference type="PANTHER" id="PTHR43767">
    <property type="entry name" value="LONG-CHAIN-FATTY-ACID--COA LIGASE"/>
    <property type="match status" value="1"/>
</dbReference>
<protein>
    <recommendedName>
        <fullName evidence="6">Amino acid adenylation domain-containing protein</fullName>
    </recommendedName>
</protein>
<proteinExistence type="predicted"/>
<evidence type="ECO:0000259" key="3">
    <source>
        <dbReference type="Pfam" id="PF13193"/>
    </source>
</evidence>
<gene>
    <name evidence="4" type="ORF">GCM10009839_65350</name>
</gene>
<name>A0ABP5GPH6_9ACTN</name>
<dbReference type="InterPro" id="IPR050237">
    <property type="entry name" value="ATP-dep_AMP-bd_enzyme"/>
</dbReference>
<dbReference type="InterPro" id="IPR000873">
    <property type="entry name" value="AMP-dep_synth/lig_dom"/>
</dbReference>
<evidence type="ECO:0000313" key="5">
    <source>
        <dbReference type="Proteomes" id="UP001500751"/>
    </source>
</evidence>
<dbReference type="InterPro" id="IPR025110">
    <property type="entry name" value="AMP-bd_C"/>
</dbReference>
<sequence>MVVRALTISLERFTKWTPAGEAAMWETGISGRRDDTVAVVDGARSWSYADLAERVALHRDGFERDGVRPGHTVALLAEKSAQAIAATLALAEIGATVFIPPRALGAELRADLLARAAADYTVEADAVAQDPVALRATAVEPVHPAYAASRAGSAPENRAALVLSTSGSTGVPKLVPLPSPLLERFAGWAADAFGIGPGVRVLSYAPLNFDLSLLDVWGTLSHGGTTVLVPPDDAARPERIARILVNQSPDIIQAVPLLIRLLASQPIPPQPGVRHLILTGEAFPVEHWPWLRCTFPEAEIWNLYGCTETNDSFRHRVEPADIAAGRVPIGRPLPGVEVRIDSGARAGAGDSFGSGEASGAESGGATASDADEVGELIVSTPFQTPGYLRQGPADASDPQPSDPQPFVRLPGSDRVFYRTGDIVRRAPDGAYHLVDRISRIVKVNGVRTSLAEVERALADHPDVAEAVVFTVPDPVAGQVLHAAVRPRPDLAPAPFDTLALRGHCRRRLAAAAVPSRYHLLAEDLPRTSTGKPDRAKIRALLTEGAVP</sequence>
<feature type="region of interest" description="Disordered" evidence="1">
    <location>
        <begin position="387"/>
        <end position="410"/>
    </location>
</feature>
<dbReference type="Proteomes" id="UP001500751">
    <property type="component" value="Unassembled WGS sequence"/>
</dbReference>
<evidence type="ECO:0008006" key="6">
    <source>
        <dbReference type="Google" id="ProtNLM"/>
    </source>
</evidence>
<evidence type="ECO:0000256" key="1">
    <source>
        <dbReference type="SAM" id="MobiDB-lite"/>
    </source>
</evidence>
<comment type="caution">
    <text evidence="4">The sequence shown here is derived from an EMBL/GenBank/DDBJ whole genome shotgun (WGS) entry which is preliminary data.</text>
</comment>
<dbReference type="EMBL" id="BAAAQN010000048">
    <property type="protein sequence ID" value="GAA2050054.1"/>
    <property type="molecule type" value="Genomic_DNA"/>
</dbReference>
<organism evidence="4 5">
    <name type="scientific">Catenulispora yoronensis</name>
    <dbReference type="NCBI Taxonomy" id="450799"/>
    <lineage>
        <taxon>Bacteria</taxon>
        <taxon>Bacillati</taxon>
        <taxon>Actinomycetota</taxon>
        <taxon>Actinomycetes</taxon>
        <taxon>Catenulisporales</taxon>
        <taxon>Catenulisporaceae</taxon>
        <taxon>Catenulispora</taxon>
    </lineage>
</organism>
<dbReference type="InterPro" id="IPR045851">
    <property type="entry name" value="AMP-bd_C_sf"/>
</dbReference>
<feature type="region of interest" description="Disordered" evidence="1">
    <location>
        <begin position="347"/>
        <end position="368"/>
    </location>
</feature>
<dbReference type="Gene3D" id="3.40.50.12780">
    <property type="entry name" value="N-terminal domain of ligase-like"/>
    <property type="match status" value="1"/>
</dbReference>
<dbReference type="Pfam" id="PF13193">
    <property type="entry name" value="AMP-binding_C"/>
    <property type="match status" value="1"/>
</dbReference>